<keyword evidence="6 9" id="KW-0508">mRNA splicing</keyword>
<keyword evidence="12" id="KW-1185">Reference proteome</keyword>
<dbReference type="GO" id="GO:0000387">
    <property type="term" value="P:spliceosomal snRNP assembly"/>
    <property type="evidence" value="ECO:0007669"/>
    <property type="project" value="UniProtKB-UniRule"/>
</dbReference>
<keyword evidence="8 9" id="KW-0687">Ribonucleoprotein</keyword>
<evidence type="ECO:0000256" key="7">
    <source>
        <dbReference type="ARBA" id="ARBA00023242"/>
    </source>
</evidence>
<comment type="function">
    <text evidence="9">Plays a role in pre-mRNA splicing.</text>
</comment>
<keyword evidence="4 9" id="KW-0747">Spliceosome</keyword>
<dbReference type="PANTHER" id="PTHR10553">
    <property type="entry name" value="SMALL NUCLEAR RIBONUCLEOPROTEIN"/>
    <property type="match status" value="1"/>
</dbReference>
<dbReference type="SMART" id="SM00651">
    <property type="entry name" value="Sm"/>
    <property type="match status" value="1"/>
</dbReference>
<dbReference type="STRING" id="361077.A0A151ZES2"/>
<reference evidence="11 12" key="1">
    <citation type="submission" date="2015-12" db="EMBL/GenBank/DDBJ databases">
        <title>Dictyostelia acquired genes for synthesis and detection of signals that induce cell-type specialization by lateral gene transfer from prokaryotes.</title>
        <authorList>
            <person name="Gloeckner G."/>
            <person name="Schaap P."/>
        </authorList>
    </citation>
    <scope>NUCLEOTIDE SEQUENCE [LARGE SCALE GENOMIC DNA]</scope>
    <source>
        <strain evidence="11 12">TK</strain>
    </source>
</reference>
<dbReference type="InterPro" id="IPR044641">
    <property type="entry name" value="Lsm7/SmG-like"/>
</dbReference>
<dbReference type="GO" id="GO:0005687">
    <property type="term" value="C:U4 snRNP"/>
    <property type="evidence" value="ECO:0007669"/>
    <property type="project" value="TreeGrafter"/>
</dbReference>
<sequence length="96" mass="10379">MTGGAGKPQDPDLTKLLDKKVNVKLNGNRLIVGVLRGFDTFMNIVIKDAVEVVSPSEKYEIGLVFIRGNSVLVLEPLEAIHLKGYHSNPAPQPTVG</sequence>
<dbReference type="FunCoup" id="A0A151ZES2">
    <property type="interactions" value="642"/>
</dbReference>
<dbReference type="PANTHER" id="PTHR10553:SF2">
    <property type="entry name" value="SMALL NUCLEAR RIBONUCLEOPROTEIN G"/>
    <property type="match status" value="1"/>
</dbReference>
<dbReference type="InterPro" id="IPR034098">
    <property type="entry name" value="Sm_G"/>
</dbReference>
<dbReference type="GO" id="GO:0071011">
    <property type="term" value="C:precatalytic spliceosome"/>
    <property type="evidence" value="ECO:0007669"/>
    <property type="project" value="TreeGrafter"/>
</dbReference>
<evidence type="ECO:0000256" key="8">
    <source>
        <dbReference type="ARBA" id="ARBA00023274"/>
    </source>
</evidence>
<dbReference type="GO" id="GO:0005685">
    <property type="term" value="C:U1 snRNP"/>
    <property type="evidence" value="ECO:0007669"/>
    <property type="project" value="TreeGrafter"/>
</dbReference>
<evidence type="ECO:0000256" key="1">
    <source>
        <dbReference type="ARBA" id="ARBA00004123"/>
    </source>
</evidence>
<evidence type="ECO:0000256" key="3">
    <source>
        <dbReference type="ARBA" id="ARBA00022664"/>
    </source>
</evidence>
<feature type="domain" description="Sm" evidence="10">
    <location>
        <begin position="8"/>
        <end position="80"/>
    </location>
</feature>
<evidence type="ECO:0000256" key="5">
    <source>
        <dbReference type="ARBA" id="ARBA00022884"/>
    </source>
</evidence>
<accession>A0A151ZES2</accession>
<comment type="caution">
    <text evidence="11">The sequence shown here is derived from an EMBL/GenBank/DDBJ whole genome shotgun (WGS) entry which is preliminary data.</text>
</comment>
<evidence type="ECO:0000256" key="6">
    <source>
        <dbReference type="ARBA" id="ARBA00023187"/>
    </source>
</evidence>
<evidence type="ECO:0000259" key="10">
    <source>
        <dbReference type="PROSITE" id="PS52002"/>
    </source>
</evidence>
<comment type="similarity">
    <text evidence="2 9">Belongs to the snRNP Sm proteins family.</text>
</comment>
<dbReference type="GO" id="GO:0003723">
    <property type="term" value="F:RNA binding"/>
    <property type="evidence" value="ECO:0007669"/>
    <property type="project" value="UniProtKB-UniRule"/>
</dbReference>
<dbReference type="AlphaFoldDB" id="A0A151ZES2"/>
<evidence type="ECO:0000256" key="2">
    <source>
        <dbReference type="ARBA" id="ARBA00006850"/>
    </source>
</evidence>
<dbReference type="InterPro" id="IPR010920">
    <property type="entry name" value="LSM_dom_sf"/>
</dbReference>
<dbReference type="GO" id="GO:0005682">
    <property type="term" value="C:U5 snRNP"/>
    <property type="evidence" value="ECO:0007669"/>
    <property type="project" value="TreeGrafter"/>
</dbReference>
<dbReference type="OrthoDB" id="2146at2759"/>
<dbReference type="GO" id="GO:0005689">
    <property type="term" value="C:U12-type spliceosomal complex"/>
    <property type="evidence" value="ECO:0007669"/>
    <property type="project" value="TreeGrafter"/>
</dbReference>
<evidence type="ECO:0000313" key="12">
    <source>
        <dbReference type="Proteomes" id="UP000076078"/>
    </source>
</evidence>
<organism evidence="11 12">
    <name type="scientific">Tieghemostelium lacteum</name>
    <name type="common">Slime mold</name>
    <name type="synonym">Dictyostelium lacteum</name>
    <dbReference type="NCBI Taxonomy" id="361077"/>
    <lineage>
        <taxon>Eukaryota</taxon>
        <taxon>Amoebozoa</taxon>
        <taxon>Evosea</taxon>
        <taxon>Eumycetozoa</taxon>
        <taxon>Dictyostelia</taxon>
        <taxon>Dictyosteliales</taxon>
        <taxon>Raperosteliaceae</taxon>
        <taxon>Tieghemostelium</taxon>
    </lineage>
</organism>
<proteinExistence type="inferred from homology"/>
<comment type="subcellular location">
    <subcellularLocation>
        <location evidence="1 9">Nucleus</location>
    </subcellularLocation>
</comment>
<evidence type="ECO:0000256" key="9">
    <source>
        <dbReference type="RuleBase" id="RU365052"/>
    </source>
</evidence>
<protein>
    <recommendedName>
        <fullName evidence="9">Small nuclear ribonucleoprotein G</fullName>
        <shortName evidence="9">snRNP-G</shortName>
    </recommendedName>
</protein>
<dbReference type="CDD" id="cd01719">
    <property type="entry name" value="Sm_G"/>
    <property type="match status" value="1"/>
</dbReference>
<gene>
    <name evidence="11" type="ORF">DLAC_06396</name>
</gene>
<dbReference type="Gene3D" id="2.30.30.100">
    <property type="match status" value="1"/>
</dbReference>
<dbReference type="GO" id="GO:0097526">
    <property type="term" value="C:spliceosomal tri-snRNP complex"/>
    <property type="evidence" value="ECO:0007669"/>
    <property type="project" value="TreeGrafter"/>
</dbReference>
<dbReference type="GO" id="GO:0043186">
    <property type="term" value="C:P granule"/>
    <property type="evidence" value="ECO:0007669"/>
    <property type="project" value="TreeGrafter"/>
</dbReference>
<dbReference type="InterPro" id="IPR047575">
    <property type="entry name" value="Sm"/>
</dbReference>
<keyword evidence="5 9" id="KW-0694">RNA-binding</keyword>
<evidence type="ECO:0000256" key="4">
    <source>
        <dbReference type="ARBA" id="ARBA00022728"/>
    </source>
</evidence>
<dbReference type="GO" id="GO:0071004">
    <property type="term" value="C:U2-type prespliceosome"/>
    <property type="evidence" value="ECO:0007669"/>
    <property type="project" value="TreeGrafter"/>
</dbReference>
<dbReference type="GO" id="GO:0071013">
    <property type="term" value="C:catalytic step 2 spliceosome"/>
    <property type="evidence" value="ECO:0007669"/>
    <property type="project" value="TreeGrafter"/>
</dbReference>
<dbReference type="FunFam" id="2.30.30.100:FF:000023">
    <property type="entry name" value="Small nuclear ribonucleoprotein G"/>
    <property type="match status" value="1"/>
</dbReference>
<dbReference type="InterPro" id="IPR001163">
    <property type="entry name" value="Sm_dom_euk/arc"/>
</dbReference>
<dbReference type="OMA" id="MSKAQPP"/>
<keyword evidence="7 9" id="KW-0539">Nucleus</keyword>
<dbReference type="GO" id="GO:0005686">
    <property type="term" value="C:U2 snRNP"/>
    <property type="evidence" value="ECO:0007669"/>
    <property type="project" value="TreeGrafter"/>
</dbReference>
<dbReference type="Pfam" id="PF01423">
    <property type="entry name" value="LSM"/>
    <property type="match status" value="1"/>
</dbReference>
<dbReference type="InParanoid" id="A0A151ZES2"/>
<dbReference type="SUPFAM" id="SSF50182">
    <property type="entry name" value="Sm-like ribonucleoproteins"/>
    <property type="match status" value="1"/>
</dbReference>
<dbReference type="EMBL" id="LODT01000029">
    <property type="protein sequence ID" value="KYQ92417.1"/>
    <property type="molecule type" value="Genomic_DNA"/>
</dbReference>
<evidence type="ECO:0000313" key="11">
    <source>
        <dbReference type="EMBL" id="KYQ92417.1"/>
    </source>
</evidence>
<dbReference type="GO" id="GO:0034719">
    <property type="term" value="C:SMN-Sm protein complex"/>
    <property type="evidence" value="ECO:0007669"/>
    <property type="project" value="TreeGrafter"/>
</dbReference>
<dbReference type="Proteomes" id="UP000076078">
    <property type="component" value="Unassembled WGS sequence"/>
</dbReference>
<keyword evidence="3 9" id="KW-0507">mRNA processing</keyword>
<name>A0A151ZES2_TIELA</name>
<dbReference type="PROSITE" id="PS52002">
    <property type="entry name" value="SM"/>
    <property type="match status" value="1"/>
</dbReference>